<comment type="pathway">
    <text evidence="5">Cofactor biosynthesis; coenzyme A biosynthesis; CoA from (R)-pantothenate: step 5/5.</text>
</comment>
<dbReference type="EMBL" id="JUFZ01000019">
    <property type="protein sequence ID" value="KIC12082.1"/>
    <property type="molecule type" value="Genomic_DNA"/>
</dbReference>
<keyword evidence="10" id="KW-1185">Reference proteome</keyword>
<dbReference type="RefSeq" id="WP_039405473.1">
    <property type="nucleotide sequence ID" value="NZ_CP094242.1"/>
</dbReference>
<dbReference type="EC" id="2.7.1.24" evidence="5 6"/>
<evidence type="ECO:0000256" key="3">
    <source>
        <dbReference type="ARBA" id="ARBA00022840"/>
    </source>
</evidence>
<dbReference type="NCBIfam" id="TIGR00152">
    <property type="entry name" value="dephospho-CoA kinase"/>
    <property type="match status" value="1"/>
</dbReference>
<keyword evidence="5 7" id="KW-0418">Kinase</keyword>
<protein>
    <recommendedName>
        <fullName evidence="5 6">Dephospho-CoA kinase</fullName>
        <ecNumber evidence="5 6">2.7.1.24</ecNumber>
    </recommendedName>
    <alternativeName>
        <fullName evidence="5">Dephosphocoenzyme A kinase</fullName>
    </alternativeName>
</protein>
<dbReference type="HAMAP" id="MF_00376">
    <property type="entry name" value="Dephospho_CoA_kinase"/>
    <property type="match status" value="1"/>
</dbReference>
<dbReference type="Gene3D" id="3.40.50.300">
    <property type="entry name" value="P-loop containing nucleotide triphosphate hydrolases"/>
    <property type="match status" value="1"/>
</dbReference>
<dbReference type="GO" id="GO:0004140">
    <property type="term" value="F:dephospho-CoA kinase activity"/>
    <property type="evidence" value="ECO:0007669"/>
    <property type="project" value="UniProtKB-UniRule"/>
</dbReference>
<dbReference type="InterPro" id="IPR001977">
    <property type="entry name" value="Depp_CoAkinase"/>
</dbReference>
<evidence type="ECO:0000313" key="7">
    <source>
        <dbReference type="EMBL" id="KIC12082.1"/>
    </source>
</evidence>
<gene>
    <name evidence="5 8" type="primary">coaE</name>
    <name evidence="7" type="ORF">MCC93_04940</name>
    <name evidence="8" type="ORF">MON37_09050</name>
</gene>
<comment type="subcellular location">
    <subcellularLocation>
        <location evidence="5">Cytoplasm</location>
    </subcellularLocation>
</comment>
<dbReference type="GO" id="GO:0005524">
    <property type="term" value="F:ATP binding"/>
    <property type="evidence" value="ECO:0007669"/>
    <property type="project" value="UniProtKB-UniRule"/>
</dbReference>
<name>A0A0C1HD43_9NEIS</name>
<dbReference type="Proteomes" id="UP000829504">
    <property type="component" value="Chromosome"/>
</dbReference>
<reference evidence="7 9" key="1">
    <citation type="submission" date="2014-12" db="EMBL/GenBank/DDBJ databases">
        <title>Genome sequence of Morococcus cerebrosus.</title>
        <authorList>
            <person name="Shin S.-K."/>
            <person name="Yi H."/>
        </authorList>
    </citation>
    <scope>NUCLEOTIDE SEQUENCE [LARGE SCALE GENOMIC DNA]</scope>
    <source>
        <strain evidence="7 9">CIP 81.93</strain>
    </source>
</reference>
<evidence type="ECO:0000256" key="2">
    <source>
        <dbReference type="ARBA" id="ARBA00022741"/>
    </source>
</evidence>
<evidence type="ECO:0000313" key="8">
    <source>
        <dbReference type="EMBL" id="UNV86801.1"/>
    </source>
</evidence>
<dbReference type="Pfam" id="PF01121">
    <property type="entry name" value="CoaE"/>
    <property type="match status" value="1"/>
</dbReference>
<comment type="similarity">
    <text evidence="1 5">Belongs to the CoaE family.</text>
</comment>
<feature type="binding site" evidence="5">
    <location>
        <begin position="12"/>
        <end position="17"/>
    </location>
    <ligand>
        <name>ATP</name>
        <dbReference type="ChEBI" id="CHEBI:30616"/>
    </ligand>
</feature>
<keyword evidence="4 5" id="KW-0173">Coenzyme A biosynthesis</keyword>
<dbReference type="AlphaFoldDB" id="A0A0C1HD43"/>
<dbReference type="PATRIC" id="fig|1056807.3.peg.476"/>
<dbReference type="CDD" id="cd02022">
    <property type="entry name" value="DPCK"/>
    <property type="match status" value="1"/>
</dbReference>
<comment type="function">
    <text evidence="5">Catalyzes the phosphorylation of the 3'-hydroxyl group of dephosphocoenzyme A to form coenzyme A.</text>
</comment>
<evidence type="ECO:0000256" key="5">
    <source>
        <dbReference type="HAMAP-Rule" id="MF_00376"/>
    </source>
</evidence>
<dbReference type="SUPFAM" id="SSF52540">
    <property type="entry name" value="P-loop containing nucleoside triphosphate hydrolases"/>
    <property type="match status" value="1"/>
</dbReference>
<dbReference type="PROSITE" id="PS51219">
    <property type="entry name" value="DPCK"/>
    <property type="match status" value="1"/>
</dbReference>
<sequence length="209" mass="23157">MTLWIGLTGGIGSGKSQAAKIFSDLGVPHIDADVLSRNLTADNGIALPAIRRLFGDKVFHTQNSLNRAALRDIVFRRPQAKKELEEVLLPLILNEIKSAKTCYPDAAYGIIDVPLLIENPDFLAVVDRVLVIDVSEATQILRVQQRSGLDTEEIKRIMNTQAKRQTRLIYADDVLENEGTLSELTKKIQGLHRFYLGYAGNSKFGTSLP</sequence>
<organism evidence="7 9">
    <name type="scientific">Morococcus cerebrosus</name>
    <dbReference type="NCBI Taxonomy" id="1056807"/>
    <lineage>
        <taxon>Bacteria</taxon>
        <taxon>Pseudomonadati</taxon>
        <taxon>Pseudomonadota</taxon>
        <taxon>Betaproteobacteria</taxon>
        <taxon>Neisseriales</taxon>
        <taxon>Neisseriaceae</taxon>
        <taxon>Morococcus</taxon>
    </lineage>
</organism>
<dbReference type="EMBL" id="CP094242">
    <property type="protein sequence ID" value="UNV86801.1"/>
    <property type="molecule type" value="Genomic_DNA"/>
</dbReference>
<proteinExistence type="inferred from homology"/>
<dbReference type="PANTHER" id="PTHR10695">
    <property type="entry name" value="DEPHOSPHO-COA KINASE-RELATED"/>
    <property type="match status" value="1"/>
</dbReference>
<reference evidence="8 10" key="2">
    <citation type="submission" date="2022-03" db="EMBL/GenBank/DDBJ databases">
        <title>Genome sequencing of Morococcus cerebrosus.</title>
        <authorList>
            <person name="Baek M.-G."/>
            <person name="Yi H."/>
        </authorList>
    </citation>
    <scope>NUCLEOTIDE SEQUENCE [LARGE SCALE GENOMIC DNA]</scope>
    <source>
        <strain evidence="8 10">CIP 81.93</strain>
    </source>
</reference>
<evidence type="ECO:0000313" key="10">
    <source>
        <dbReference type="Proteomes" id="UP000829504"/>
    </source>
</evidence>
<dbReference type="GO" id="GO:0005737">
    <property type="term" value="C:cytoplasm"/>
    <property type="evidence" value="ECO:0007669"/>
    <property type="project" value="UniProtKB-SubCell"/>
</dbReference>
<dbReference type="GO" id="GO:0015937">
    <property type="term" value="P:coenzyme A biosynthetic process"/>
    <property type="evidence" value="ECO:0007669"/>
    <property type="project" value="UniProtKB-UniRule"/>
</dbReference>
<evidence type="ECO:0000256" key="1">
    <source>
        <dbReference type="ARBA" id="ARBA00009018"/>
    </source>
</evidence>
<evidence type="ECO:0000256" key="4">
    <source>
        <dbReference type="ARBA" id="ARBA00022993"/>
    </source>
</evidence>
<keyword evidence="3 5" id="KW-0067">ATP-binding</keyword>
<dbReference type="InterPro" id="IPR027417">
    <property type="entry name" value="P-loop_NTPase"/>
</dbReference>
<dbReference type="UniPathway" id="UPA00241">
    <property type="reaction ID" value="UER00356"/>
</dbReference>
<dbReference type="Proteomes" id="UP000031390">
    <property type="component" value="Unassembled WGS sequence"/>
</dbReference>
<dbReference type="PANTHER" id="PTHR10695:SF46">
    <property type="entry name" value="BIFUNCTIONAL COENZYME A SYNTHASE-RELATED"/>
    <property type="match status" value="1"/>
</dbReference>
<evidence type="ECO:0000256" key="6">
    <source>
        <dbReference type="NCBIfam" id="TIGR00152"/>
    </source>
</evidence>
<comment type="catalytic activity">
    <reaction evidence="5">
        <text>3'-dephospho-CoA + ATP = ADP + CoA + H(+)</text>
        <dbReference type="Rhea" id="RHEA:18245"/>
        <dbReference type="ChEBI" id="CHEBI:15378"/>
        <dbReference type="ChEBI" id="CHEBI:30616"/>
        <dbReference type="ChEBI" id="CHEBI:57287"/>
        <dbReference type="ChEBI" id="CHEBI:57328"/>
        <dbReference type="ChEBI" id="CHEBI:456216"/>
        <dbReference type="EC" id="2.7.1.24"/>
    </reaction>
</comment>
<keyword evidence="5 7" id="KW-0808">Transferase</keyword>
<keyword evidence="2 5" id="KW-0547">Nucleotide-binding</keyword>
<accession>A0A0C1HD43</accession>
<evidence type="ECO:0000313" key="9">
    <source>
        <dbReference type="Proteomes" id="UP000031390"/>
    </source>
</evidence>
<keyword evidence="5" id="KW-0963">Cytoplasm</keyword>